<keyword evidence="5" id="KW-1003">Cell membrane</keyword>
<dbReference type="EMBL" id="QMKO01004383">
    <property type="protein sequence ID" value="RTG80212.1"/>
    <property type="molecule type" value="Genomic_DNA"/>
</dbReference>
<keyword evidence="6" id="KW-0812">Transmembrane</keyword>
<proteinExistence type="inferred from homology"/>
<dbReference type="GO" id="GO:0030314">
    <property type="term" value="C:junctional membrane complex"/>
    <property type="evidence" value="ECO:0007669"/>
    <property type="project" value="InterPro"/>
</dbReference>
<evidence type="ECO:0000313" key="12">
    <source>
        <dbReference type="Proteomes" id="UP000290809"/>
    </source>
</evidence>
<keyword evidence="12" id="KW-1185">Reference proteome</keyword>
<dbReference type="GO" id="GO:0005789">
    <property type="term" value="C:endoplasmic reticulum membrane"/>
    <property type="evidence" value="ECO:0007669"/>
    <property type="project" value="UniProtKB-SubCell"/>
</dbReference>
<gene>
    <name evidence="11" type="ORF">DC041_0004567</name>
</gene>
<comment type="caution">
    <text evidence="11">The sequence shown here is derived from an EMBL/GenBank/DDBJ whole genome shotgun (WGS) entry which is preliminary data.</text>
</comment>
<evidence type="ECO:0000256" key="4">
    <source>
        <dbReference type="ARBA" id="ARBA00008599"/>
    </source>
</evidence>
<evidence type="ECO:0000256" key="1">
    <source>
        <dbReference type="ARBA" id="ARBA00004163"/>
    </source>
</evidence>
<dbReference type="Pfam" id="PF02493">
    <property type="entry name" value="MORN"/>
    <property type="match status" value="2"/>
</dbReference>
<keyword evidence="10" id="KW-0472">Membrane</keyword>
<dbReference type="PANTHER" id="PTHR23085:SF16">
    <property type="entry name" value="GH28348P"/>
    <property type="match status" value="1"/>
</dbReference>
<comment type="subcellular location">
    <subcellularLocation>
        <location evidence="3">Cell membrane</location>
    </subcellularLocation>
    <subcellularLocation>
        <location evidence="2">Endomembrane system</location>
        <topology evidence="2">Peripheral membrane protein</topology>
    </subcellularLocation>
    <subcellularLocation>
        <location evidence="1">Endoplasmic reticulum membrane</location>
        <topology evidence="1">Single-pass type IV membrane protein</topology>
    </subcellularLocation>
</comment>
<evidence type="ECO:0000256" key="2">
    <source>
        <dbReference type="ARBA" id="ARBA00004184"/>
    </source>
</evidence>
<accession>A0A430PXP9</accession>
<dbReference type="InterPro" id="IPR017191">
    <property type="entry name" value="Junctophilin"/>
</dbReference>
<evidence type="ECO:0000256" key="9">
    <source>
        <dbReference type="ARBA" id="ARBA00022989"/>
    </source>
</evidence>
<dbReference type="GO" id="GO:0005886">
    <property type="term" value="C:plasma membrane"/>
    <property type="evidence" value="ECO:0007669"/>
    <property type="project" value="UniProtKB-SubCell"/>
</dbReference>
<evidence type="ECO:0000256" key="6">
    <source>
        <dbReference type="ARBA" id="ARBA00022692"/>
    </source>
</evidence>
<evidence type="ECO:0000313" key="11">
    <source>
        <dbReference type="EMBL" id="RTG80212.1"/>
    </source>
</evidence>
<keyword evidence="8" id="KW-0256">Endoplasmic reticulum</keyword>
<evidence type="ECO:0000256" key="5">
    <source>
        <dbReference type="ARBA" id="ARBA00022475"/>
    </source>
</evidence>
<comment type="similarity">
    <text evidence="4">Belongs to the junctophilin family.</text>
</comment>
<dbReference type="SUPFAM" id="SSF82185">
    <property type="entry name" value="Histone H3 K4-specific methyltransferase SET7/9 N-terminal domain"/>
    <property type="match status" value="1"/>
</dbReference>
<keyword evidence="9" id="KW-1133">Transmembrane helix</keyword>
<dbReference type="Proteomes" id="UP000290809">
    <property type="component" value="Unassembled WGS sequence"/>
</dbReference>
<organism evidence="11 12">
    <name type="scientific">Schistosoma bovis</name>
    <name type="common">Blood fluke</name>
    <dbReference type="NCBI Taxonomy" id="6184"/>
    <lineage>
        <taxon>Eukaryota</taxon>
        <taxon>Metazoa</taxon>
        <taxon>Spiralia</taxon>
        <taxon>Lophotrochozoa</taxon>
        <taxon>Platyhelminthes</taxon>
        <taxon>Trematoda</taxon>
        <taxon>Digenea</taxon>
        <taxon>Strigeidida</taxon>
        <taxon>Schistosomatoidea</taxon>
        <taxon>Schistosomatidae</taxon>
        <taxon>Schistosoma</taxon>
    </lineage>
</organism>
<dbReference type="STRING" id="6184.A0A430PXP9"/>
<sequence length="272" mass="30924">MYIQVDAIDPETVETFAGQWEADSRHGYGVCERSDGVIYEGQWVKNQRHGYGQTHFPDGVCEQGKYQNARDYSLETRELVKEMYPDFEQPGIKYLEDMVRLMNITKRGNQAFDTALQSAKDVIATVEANLIEHNQSQEQNLEENHEQNDLNYPSLDLDPMKPIQHNSGIPLSRAGSYLNVDCSFSQQINNDKSILNNKFPSPTMTTTSENSLHVPNLNYYTNRIDNDISSECDSIEGESRTTRSSSEASNYVILPTFNILKPQTEPLTIPLE</sequence>
<evidence type="ECO:0000256" key="10">
    <source>
        <dbReference type="ARBA" id="ARBA00023136"/>
    </source>
</evidence>
<dbReference type="SMART" id="SM00698">
    <property type="entry name" value="MORN"/>
    <property type="match status" value="2"/>
</dbReference>
<dbReference type="AlphaFoldDB" id="A0A430PXP9"/>
<reference evidence="11 12" key="1">
    <citation type="journal article" date="2019" name="PLoS Pathog.">
        <title>Genome sequence of the bovine parasite Schistosoma bovis Tanzania.</title>
        <authorList>
            <person name="Oey H."/>
            <person name="Zakrzewski M."/>
            <person name="Gobert G."/>
            <person name="Gravermann K."/>
            <person name="Stoye J."/>
            <person name="Jones M."/>
            <person name="Mcmanus D."/>
            <person name="Krause L."/>
        </authorList>
    </citation>
    <scope>NUCLEOTIDE SEQUENCE [LARGE SCALE GENOMIC DNA]</scope>
    <source>
        <strain evidence="11 12">TAN1997</strain>
    </source>
</reference>
<protein>
    <recommendedName>
        <fullName evidence="13">Junctophilin</fullName>
    </recommendedName>
</protein>
<name>A0A430PXP9_SCHBO</name>
<dbReference type="Gene3D" id="2.20.110.10">
    <property type="entry name" value="Histone H3 K4-specific methyltransferase SET7/9 N-terminal domain"/>
    <property type="match status" value="1"/>
</dbReference>
<keyword evidence="7" id="KW-0677">Repeat</keyword>
<dbReference type="PANTHER" id="PTHR23085">
    <property type="entry name" value="GH28348P"/>
    <property type="match status" value="1"/>
</dbReference>
<evidence type="ECO:0000256" key="7">
    <source>
        <dbReference type="ARBA" id="ARBA00022737"/>
    </source>
</evidence>
<evidence type="ECO:0000256" key="8">
    <source>
        <dbReference type="ARBA" id="ARBA00022824"/>
    </source>
</evidence>
<evidence type="ECO:0000256" key="3">
    <source>
        <dbReference type="ARBA" id="ARBA00004236"/>
    </source>
</evidence>
<dbReference type="InterPro" id="IPR003409">
    <property type="entry name" value="MORN"/>
</dbReference>
<evidence type="ECO:0008006" key="13">
    <source>
        <dbReference type="Google" id="ProtNLM"/>
    </source>
</evidence>